<dbReference type="AlphaFoldDB" id="A0AAE0SMR7"/>
<dbReference type="Proteomes" id="UP001195483">
    <property type="component" value="Unassembled WGS sequence"/>
</dbReference>
<keyword evidence="1" id="KW-0732">Signal</keyword>
<feature type="signal peptide" evidence="1">
    <location>
        <begin position="1"/>
        <end position="16"/>
    </location>
</feature>
<evidence type="ECO:0000256" key="1">
    <source>
        <dbReference type="SAM" id="SignalP"/>
    </source>
</evidence>
<name>A0AAE0SMR7_9BIVA</name>
<reference evidence="2" key="1">
    <citation type="journal article" date="2021" name="Genome Biol. Evol.">
        <title>A High-Quality Reference Genome for a Parasitic Bivalve with Doubly Uniparental Inheritance (Bivalvia: Unionida).</title>
        <authorList>
            <person name="Smith C.H."/>
        </authorList>
    </citation>
    <scope>NUCLEOTIDE SEQUENCE</scope>
    <source>
        <strain evidence="2">CHS0354</strain>
    </source>
</reference>
<organism evidence="2 3">
    <name type="scientific">Potamilus streckersoni</name>
    <dbReference type="NCBI Taxonomy" id="2493646"/>
    <lineage>
        <taxon>Eukaryota</taxon>
        <taxon>Metazoa</taxon>
        <taxon>Spiralia</taxon>
        <taxon>Lophotrochozoa</taxon>
        <taxon>Mollusca</taxon>
        <taxon>Bivalvia</taxon>
        <taxon>Autobranchia</taxon>
        <taxon>Heteroconchia</taxon>
        <taxon>Palaeoheterodonta</taxon>
        <taxon>Unionida</taxon>
        <taxon>Unionoidea</taxon>
        <taxon>Unionidae</taxon>
        <taxon>Ambleminae</taxon>
        <taxon>Lampsilini</taxon>
        <taxon>Potamilus</taxon>
    </lineage>
</organism>
<gene>
    <name evidence="2" type="ORF">CHS0354_012966</name>
</gene>
<evidence type="ECO:0000313" key="2">
    <source>
        <dbReference type="EMBL" id="KAK3594400.1"/>
    </source>
</evidence>
<feature type="chain" id="PRO_5042116120" evidence="1">
    <location>
        <begin position="17"/>
        <end position="118"/>
    </location>
</feature>
<keyword evidence="3" id="KW-1185">Reference proteome</keyword>
<accession>A0AAE0SMR7</accession>
<protein>
    <submittedName>
        <fullName evidence="2">Uncharacterized protein</fullName>
    </submittedName>
</protein>
<sequence length="118" mass="12633">MKKIVLFVGFVGLCLASPNLQVTEKVIVPAVDDPEIRRAALAAVGADDDDIKRGCKDATLISVLSVTYTGYESEGAKGKKYFLNLYIRKADGTNVQCSTNVKLFDVGGAIGVFPCQCK</sequence>
<comment type="caution">
    <text evidence="2">The sequence shown here is derived from an EMBL/GenBank/DDBJ whole genome shotgun (WGS) entry which is preliminary data.</text>
</comment>
<dbReference type="EMBL" id="JAEAOA010000784">
    <property type="protein sequence ID" value="KAK3594400.1"/>
    <property type="molecule type" value="Genomic_DNA"/>
</dbReference>
<evidence type="ECO:0000313" key="3">
    <source>
        <dbReference type="Proteomes" id="UP001195483"/>
    </source>
</evidence>
<reference evidence="2" key="2">
    <citation type="journal article" date="2021" name="Genome Biol. Evol.">
        <title>Developing a high-quality reference genome for a parasitic bivalve with doubly uniparental inheritance (Bivalvia: Unionida).</title>
        <authorList>
            <person name="Smith C.H."/>
        </authorList>
    </citation>
    <scope>NUCLEOTIDE SEQUENCE</scope>
    <source>
        <strain evidence="2">CHS0354</strain>
        <tissue evidence="2">Mantle</tissue>
    </source>
</reference>
<proteinExistence type="predicted"/>
<reference evidence="2" key="3">
    <citation type="submission" date="2023-05" db="EMBL/GenBank/DDBJ databases">
        <authorList>
            <person name="Smith C.H."/>
        </authorList>
    </citation>
    <scope>NUCLEOTIDE SEQUENCE</scope>
    <source>
        <strain evidence="2">CHS0354</strain>
        <tissue evidence="2">Mantle</tissue>
    </source>
</reference>